<dbReference type="InterPro" id="IPR001173">
    <property type="entry name" value="Glyco_trans_2-like"/>
</dbReference>
<dbReference type="EMBL" id="LBUY01000013">
    <property type="protein sequence ID" value="KKQ74951.1"/>
    <property type="molecule type" value="Genomic_DNA"/>
</dbReference>
<accession>A0A0G0NCW0</accession>
<dbReference type="InterPro" id="IPR029044">
    <property type="entry name" value="Nucleotide-diphossugar_trans"/>
</dbReference>
<gene>
    <name evidence="3" type="ORF">US95_C0013G0001</name>
</gene>
<dbReference type="Gene3D" id="3.90.550.10">
    <property type="entry name" value="Spore Coat Polysaccharide Biosynthesis Protein SpsA, Chain A"/>
    <property type="match status" value="1"/>
</dbReference>
<evidence type="ECO:0000313" key="4">
    <source>
        <dbReference type="Proteomes" id="UP000034738"/>
    </source>
</evidence>
<dbReference type="GO" id="GO:0016740">
    <property type="term" value="F:transferase activity"/>
    <property type="evidence" value="ECO:0007669"/>
    <property type="project" value="UniProtKB-KW"/>
</dbReference>
<reference evidence="3 4" key="1">
    <citation type="journal article" date="2015" name="Nature">
        <title>rRNA introns, odd ribosomes, and small enigmatic genomes across a large radiation of phyla.</title>
        <authorList>
            <person name="Brown C.T."/>
            <person name="Hug L.A."/>
            <person name="Thomas B.C."/>
            <person name="Sharon I."/>
            <person name="Castelle C.J."/>
            <person name="Singh A."/>
            <person name="Wilkins M.J."/>
            <person name="Williams K.H."/>
            <person name="Banfield J.F."/>
        </authorList>
    </citation>
    <scope>NUCLEOTIDE SEQUENCE [LARGE SCALE GENOMIC DNA]</scope>
</reference>
<dbReference type="AlphaFoldDB" id="A0A0G0NCW0"/>
<evidence type="ECO:0000313" key="3">
    <source>
        <dbReference type="EMBL" id="KKQ74951.1"/>
    </source>
</evidence>
<comment type="caution">
    <text evidence="3">The sequence shown here is derived from an EMBL/GenBank/DDBJ whole genome shotgun (WGS) entry which is preliminary data.</text>
</comment>
<keyword evidence="1" id="KW-0812">Transmembrane</keyword>
<proteinExistence type="predicted"/>
<feature type="non-terminal residue" evidence="3">
    <location>
        <position position="239"/>
    </location>
</feature>
<sequence>MDKYIINIYTSSDISWRTKVYLKKIGRLFTGNKNVSVPMGAVFNKRNRYEKNNIVYETYNGLEKEFSAFETLTDGQKLYWSIVIISLLILGLINIHFMLVLIVGSLTFIYFADFLFTLLIIARSFANKSEIKFTNDELVELDDFTLPRYTILCPLYKEWEVIEQFVRSIEIIDWPKDKLEVILLLEEDDTKTINKAYDLNLPSYFRIEVVPNSLPKTKPKACNYGLSKTTGEFVVVYDA</sequence>
<name>A0A0G0NCW0_9BACT</name>
<keyword evidence="1" id="KW-0472">Membrane</keyword>
<keyword evidence="1" id="KW-1133">Transmembrane helix</keyword>
<dbReference type="SUPFAM" id="SSF53448">
    <property type="entry name" value="Nucleotide-diphospho-sugar transferases"/>
    <property type="match status" value="1"/>
</dbReference>
<dbReference type="Proteomes" id="UP000034738">
    <property type="component" value="Unassembled WGS sequence"/>
</dbReference>
<feature type="transmembrane region" description="Helical" evidence="1">
    <location>
        <begin position="78"/>
        <end position="102"/>
    </location>
</feature>
<protein>
    <submittedName>
        <fullName evidence="3">Glycosyl transferase family 2</fullName>
    </submittedName>
</protein>
<organism evidence="3 4">
    <name type="scientific">Candidatus Woesebacteria bacterium GW2011_GWB1_38_5</name>
    <dbReference type="NCBI Taxonomy" id="1618568"/>
    <lineage>
        <taxon>Bacteria</taxon>
        <taxon>Candidatus Woeseibacteriota</taxon>
    </lineage>
</organism>
<dbReference type="Pfam" id="PF00535">
    <property type="entry name" value="Glycos_transf_2"/>
    <property type="match status" value="1"/>
</dbReference>
<keyword evidence="3" id="KW-0808">Transferase</keyword>
<feature type="transmembrane region" description="Helical" evidence="1">
    <location>
        <begin position="108"/>
        <end position="126"/>
    </location>
</feature>
<feature type="domain" description="Glycosyltransferase 2-like" evidence="2">
    <location>
        <begin position="151"/>
        <end position="239"/>
    </location>
</feature>
<evidence type="ECO:0000256" key="1">
    <source>
        <dbReference type="SAM" id="Phobius"/>
    </source>
</evidence>
<evidence type="ECO:0000259" key="2">
    <source>
        <dbReference type="Pfam" id="PF00535"/>
    </source>
</evidence>